<reference evidence="10" key="1">
    <citation type="journal article" date="2019" name="Int. J. Syst. Evol. Microbiol.">
        <title>The Global Catalogue of Microorganisms (GCM) 10K type strain sequencing project: providing services to taxonomists for standard genome sequencing and annotation.</title>
        <authorList>
            <consortium name="The Broad Institute Genomics Platform"/>
            <consortium name="The Broad Institute Genome Sequencing Center for Infectious Disease"/>
            <person name="Wu L."/>
            <person name="Ma J."/>
        </authorList>
    </citation>
    <scope>NUCLEOTIDE SEQUENCE [LARGE SCALE GENOMIC DNA]</scope>
    <source>
        <strain evidence="10">KCTC 23098</strain>
    </source>
</reference>
<dbReference type="InterPro" id="IPR033985">
    <property type="entry name" value="SusD-like_N"/>
</dbReference>
<dbReference type="RefSeq" id="WP_377608556.1">
    <property type="nucleotide sequence ID" value="NZ_JBHUPA010000001.1"/>
</dbReference>
<dbReference type="SUPFAM" id="SSF48452">
    <property type="entry name" value="TPR-like"/>
    <property type="match status" value="1"/>
</dbReference>
<evidence type="ECO:0000259" key="8">
    <source>
        <dbReference type="Pfam" id="PF14322"/>
    </source>
</evidence>
<gene>
    <name evidence="9" type="ORF">ACFS6J_00165</name>
</gene>
<evidence type="ECO:0000256" key="4">
    <source>
        <dbReference type="ARBA" id="ARBA00023136"/>
    </source>
</evidence>
<dbReference type="CDD" id="cd08977">
    <property type="entry name" value="SusD"/>
    <property type="match status" value="1"/>
</dbReference>
<dbReference type="InterPro" id="IPR012944">
    <property type="entry name" value="SusD_RagB_dom"/>
</dbReference>
<sequence length="474" mass="53067">MKKYWLSICIACTLLVSACSNFLELEPENQINQNNFYKTEKDFETSMVGIYATLKNLYARDIFFITELTTDNAEISIPTSSLAEVEFDEMTLTATNTIIQSAWNSALFTVSRCNVLLNRINEAAIDEIAKNRIAAEARFMRALSYFFLVQAFGNTPVTDAEFNSPAQVFAADITLKPSEEVYQLIISDLLTAESQIPINLNPNKGQVSIGAIKTLLGKVYLTQHNYMDAAAKLKEVIDLGHYSLVDNYKSLFQPSNENLAESIFEFKYTSGVNLGNSYSSLFTPAIIGLLPDRQSGSGRINPTLSLMQAYESGDVRMSASVGDSILTDVGMVYSRYGLKFVDMTTNNPLDGSANFTVLRYADVLLMYAEALNELGSADANTYLNLVRSRAGLNSFEKNDTEALRQAIAQERRVEFVFEAQRWFDLKRTGKAQEVINAYYAQKGLKFSVEDHELLLPIPRREIEINPKLQQNPGY</sequence>
<keyword evidence="3 6" id="KW-0732">Signal</keyword>
<comment type="caution">
    <text evidence="9">The sequence shown here is derived from an EMBL/GenBank/DDBJ whole genome shotgun (WGS) entry which is preliminary data.</text>
</comment>
<comment type="similarity">
    <text evidence="2">Belongs to the SusD family.</text>
</comment>
<accession>A0ABW6AVX9</accession>
<feature type="signal peptide" evidence="6">
    <location>
        <begin position="1"/>
        <end position="18"/>
    </location>
</feature>
<dbReference type="PROSITE" id="PS51257">
    <property type="entry name" value="PROKAR_LIPOPROTEIN"/>
    <property type="match status" value="1"/>
</dbReference>
<keyword evidence="4" id="KW-0472">Membrane</keyword>
<name>A0ABW6AVX9_9SPHI</name>
<feature type="domain" description="SusD-like N-terminal" evidence="8">
    <location>
        <begin position="22"/>
        <end position="221"/>
    </location>
</feature>
<evidence type="ECO:0000313" key="9">
    <source>
        <dbReference type="EMBL" id="MFD2960176.1"/>
    </source>
</evidence>
<protein>
    <submittedName>
        <fullName evidence="9">RagB/SusD family nutrient uptake outer membrane protein</fullName>
    </submittedName>
</protein>
<keyword evidence="5" id="KW-0998">Cell outer membrane</keyword>
<evidence type="ECO:0000256" key="5">
    <source>
        <dbReference type="ARBA" id="ARBA00023237"/>
    </source>
</evidence>
<feature type="chain" id="PRO_5046716044" evidence="6">
    <location>
        <begin position="19"/>
        <end position="474"/>
    </location>
</feature>
<dbReference type="Proteomes" id="UP001597560">
    <property type="component" value="Unassembled WGS sequence"/>
</dbReference>
<evidence type="ECO:0000259" key="7">
    <source>
        <dbReference type="Pfam" id="PF07980"/>
    </source>
</evidence>
<keyword evidence="10" id="KW-1185">Reference proteome</keyword>
<dbReference type="Gene3D" id="1.25.40.390">
    <property type="match status" value="1"/>
</dbReference>
<dbReference type="Pfam" id="PF14322">
    <property type="entry name" value="SusD-like_3"/>
    <property type="match status" value="1"/>
</dbReference>
<proteinExistence type="inferred from homology"/>
<evidence type="ECO:0000256" key="1">
    <source>
        <dbReference type="ARBA" id="ARBA00004442"/>
    </source>
</evidence>
<evidence type="ECO:0000313" key="10">
    <source>
        <dbReference type="Proteomes" id="UP001597560"/>
    </source>
</evidence>
<comment type="subcellular location">
    <subcellularLocation>
        <location evidence="1">Cell outer membrane</location>
    </subcellularLocation>
</comment>
<dbReference type="Pfam" id="PF07980">
    <property type="entry name" value="SusD_RagB"/>
    <property type="match status" value="1"/>
</dbReference>
<dbReference type="InterPro" id="IPR011990">
    <property type="entry name" value="TPR-like_helical_dom_sf"/>
</dbReference>
<evidence type="ECO:0000256" key="2">
    <source>
        <dbReference type="ARBA" id="ARBA00006275"/>
    </source>
</evidence>
<dbReference type="EMBL" id="JBHUPA010000001">
    <property type="protein sequence ID" value="MFD2960176.1"/>
    <property type="molecule type" value="Genomic_DNA"/>
</dbReference>
<organism evidence="9 10">
    <name type="scientific">Olivibacter jilunii</name>
    <dbReference type="NCBI Taxonomy" id="985016"/>
    <lineage>
        <taxon>Bacteria</taxon>
        <taxon>Pseudomonadati</taxon>
        <taxon>Bacteroidota</taxon>
        <taxon>Sphingobacteriia</taxon>
        <taxon>Sphingobacteriales</taxon>
        <taxon>Sphingobacteriaceae</taxon>
        <taxon>Olivibacter</taxon>
    </lineage>
</organism>
<evidence type="ECO:0000256" key="3">
    <source>
        <dbReference type="ARBA" id="ARBA00022729"/>
    </source>
</evidence>
<feature type="domain" description="RagB/SusD" evidence="7">
    <location>
        <begin position="338"/>
        <end position="474"/>
    </location>
</feature>
<evidence type="ECO:0000256" key="6">
    <source>
        <dbReference type="SAM" id="SignalP"/>
    </source>
</evidence>